<reference evidence="2 3" key="1">
    <citation type="submission" date="2018-03" db="EMBL/GenBank/DDBJ databases">
        <authorList>
            <person name="Nguyen K."/>
            <person name="Fouts D."/>
            <person name="Sutton G."/>
        </authorList>
    </citation>
    <scope>NUCLEOTIDE SEQUENCE [LARGE SCALE GENOMIC DNA]</scope>
    <source>
        <strain evidence="2 3">AU17135</strain>
    </source>
</reference>
<protein>
    <submittedName>
        <fullName evidence="2">Uncharacterized protein</fullName>
    </submittedName>
</protein>
<proteinExistence type="predicted"/>
<organism evidence="2 3">
    <name type="scientific">Burkholderia multivorans</name>
    <dbReference type="NCBI Taxonomy" id="87883"/>
    <lineage>
        <taxon>Bacteria</taxon>
        <taxon>Pseudomonadati</taxon>
        <taxon>Pseudomonadota</taxon>
        <taxon>Betaproteobacteria</taxon>
        <taxon>Burkholderiales</taxon>
        <taxon>Burkholderiaceae</taxon>
        <taxon>Burkholderia</taxon>
        <taxon>Burkholderia cepacia complex</taxon>
    </lineage>
</organism>
<accession>A0A8E2S0F4</accession>
<evidence type="ECO:0000313" key="2">
    <source>
        <dbReference type="EMBL" id="PRF28739.1"/>
    </source>
</evidence>
<gene>
    <name evidence="2" type="ORF">C6P98_00620</name>
</gene>
<dbReference type="Proteomes" id="UP000237686">
    <property type="component" value="Unassembled WGS sequence"/>
</dbReference>
<evidence type="ECO:0000256" key="1">
    <source>
        <dbReference type="SAM" id="MobiDB-lite"/>
    </source>
</evidence>
<sequence length="60" mass="6647">MRRAGSRTAAPTVNLPIPPAARGPPTHACAYDRRQADACPRIPQRHGRGFLLRLSRTCPW</sequence>
<evidence type="ECO:0000313" key="3">
    <source>
        <dbReference type="Proteomes" id="UP000237686"/>
    </source>
</evidence>
<dbReference type="EMBL" id="PVFZ01000003">
    <property type="protein sequence ID" value="PRF28739.1"/>
    <property type="molecule type" value="Genomic_DNA"/>
</dbReference>
<feature type="region of interest" description="Disordered" evidence="1">
    <location>
        <begin position="1"/>
        <end position="27"/>
    </location>
</feature>
<comment type="caution">
    <text evidence="2">The sequence shown here is derived from an EMBL/GenBank/DDBJ whole genome shotgun (WGS) entry which is preliminary data.</text>
</comment>
<dbReference type="AlphaFoldDB" id="A0A8E2S0F4"/>
<name>A0A8E2S0F4_9BURK</name>